<dbReference type="HOGENOM" id="CLU_3390312_0_0_10"/>
<proteinExistence type="predicted"/>
<reference evidence="2" key="1">
    <citation type="submission" date="2011-09" db="EMBL/GenBank/DDBJ databases">
        <title>The permanent draft genome of Mucilaginibacter paludis DSM 18603.</title>
        <authorList>
            <consortium name="US DOE Joint Genome Institute (JGI-PGF)"/>
            <person name="Lucas S."/>
            <person name="Han J."/>
            <person name="Lapidus A."/>
            <person name="Bruce D."/>
            <person name="Goodwin L."/>
            <person name="Pitluck S."/>
            <person name="Peters L."/>
            <person name="Kyrpides N."/>
            <person name="Mavromatis K."/>
            <person name="Ivanova N."/>
            <person name="Mikhailova N."/>
            <person name="Held B."/>
            <person name="Detter J.C."/>
            <person name="Tapia R."/>
            <person name="Han C."/>
            <person name="Land M."/>
            <person name="Hauser L."/>
            <person name="Markowitz V."/>
            <person name="Cheng J.-F."/>
            <person name="Hugenholtz P."/>
            <person name="Woyke T."/>
            <person name="Wu D."/>
            <person name="Tindall B."/>
            <person name="Brambilla E."/>
            <person name="Klenk H.-P."/>
            <person name="Eisen J.A."/>
        </authorList>
    </citation>
    <scope>NUCLEOTIDE SEQUENCE [LARGE SCALE GENOMIC DNA]</scope>
    <source>
        <strain evidence="2">DSM 18603</strain>
    </source>
</reference>
<sequence length="32" mass="3582">MSYEEKSSASNKSIVQVLQHTKHAQKVPPLSE</sequence>
<dbReference type="Proteomes" id="UP000002774">
    <property type="component" value="Chromosome"/>
</dbReference>
<evidence type="ECO:0000256" key="1">
    <source>
        <dbReference type="SAM" id="MobiDB-lite"/>
    </source>
</evidence>
<keyword evidence="3" id="KW-1185">Reference proteome</keyword>
<dbReference type="EMBL" id="CM001403">
    <property type="protein sequence ID" value="EHQ27108.1"/>
    <property type="molecule type" value="Genomic_DNA"/>
</dbReference>
<organism evidence="2 3">
    <name type="scientific">Mucilaginibacter paludis DSM 18603</name>
    <dbReference type="NCBI Taxonomy" id="714943"/>
    <lineage>
        <taxon>Bacteria</taxon>
        <taxon>Pseudomonadati</taxon>
        <taxon>Bacteroidota</taxon>
        <taxon>Sphingobacteriia</taxon>
        <taxon>Sphingobacteriales</taxon>
        <taxon>Sphingobacteriaceae</taxon>
        <taxon>Mucilaginibacter</taxon>
    </lineage>
</organism>
<protein>
    <submittedName>
        <fullName evidence="2">Uncharacterized protein</fullName>
    </submittedName>
</protein>
<accession>H1YD82</accession>
<name>H1YD82_9SPHI</name>
<gene>
    <name evidence="2" type="ORF">Mucpa_3001</name>
</gene>
<evidence type="ECO:0000313" key="2">
    <source>
        <dbReference type="EMBL" id="EHQ27108.1"/>
    </source>
</evidence>
<feature type="region of interest" description="Disordered" evidence="1">
    <location>
        <begin position="1"/>
        <end position="32"/>
    </location>
</feature>
<feature type="compositionally biased region" description="Polar residues" evidence="1">
    <location>
        <begin position="8"/>
        <end position="19"/>
    </location>
</feature>
<dbReference type="AlphaFoldDB" id="H1YD82"/>
<evidence type="ECO:0000313" key="3">
    <source>
        <dbReference type="Proteomes" id="UP000002774"/>
    </source>
</evidence>